<dbReference type="PANTHER" id="PTHR32133:SF398">
    <property type="entry name" value="F-BOX DOMAIN-CONTAINING PROTEIN"/>
    <property type="match status" value="1"/>
</dbReference>
<dbReference type="SUPFAM" id="SSF81383">
    <property type="entry name" value="F-box domain"/>
    <property type="match status" value="1"/>
</dbReference>
<protein>
    <recommendedName>
        <fullName evidence="1">F-box domain-containing protein</fullName>
    </recommendedName>
</protein>
<dbReference type="EMBL" id="CM008048">
    <property type="protein sequence ID" value="PAN20003.1"/>
    <property type="molecule type" value="Genomic_DNA"/>
</dbReference>
<gene>
    <name evidence="2" type="ORF">PAHAL_3G312800</name>
</gene>
<dbReference type="Pfam" id="PF00646">
    <property type="entry name" value="F-box"/>
    <property type="match status" value="1"/>
</dbReference>
<dbReference type="PANTHER" id="PTHR32133">
    <property type="entry name" value="OS07G0120400 PROTEIN"/>
    <property type="match status" value="1"/>
</dbReference>
<dbReference type="Gramene" id="PAN20003">
    <property type="protein sequence ID" value="PAN20003"/>
    <property type="gene ID" value="PAHAL_3G312800"/>
</dbReference>
<feature type="domain" description="F-box" evidence="1">
    <location>
        <begin position="42"/>
        <end position="86"/>
    </location>
</feature>
<dbReference type="InterPro" id="IPR056594">
    <property type="entry name" value="AT5G49610-like_b-prop"/>
</dbReference>
<dbReference type="InterPro" id="IPR001810">
    <property type="entry name" value="F-box_dom"/>
</dbReference>
<evidence type="ECO:0000259" key="1">
    <source>
        <dbReference type="SMART" id="SM00256"/>
    </source>
</evidence>
<proteinExistence type="predicted"/>
<evidence type="ECO:0000313" key="2">
    <source>
        <dbReference type="EMBL" id="PAN20003.1"/>
    </source>
</evidence>
<reference evidence="2" key="1">
    <citation type="submission" date="2018-04" db="EMBL/GenBank/DDBJ databases">
        <title>WGS assembly of Panicum hallii.</title>
        <authorList>
            <person name="Lovell J."/>
            <person name="Jenkins J."/>
            <person name="Lowry D."/>
            <person name="Mamidi S."/>
            <person name="Sreedasyam A."/>
            <person name="Weng X."/>
            <person name="Barry K."/>
            <person name="Bonette J."/>
            <person name="Campitelli B."/>
            <person name="Daum C."/>
            <person name="Gordon S."/>
            <person name="Gould B."/>
            <person name="Lipzen A."/>
            <person name="Macqueen A."/>
            <person name="Palacio-Mejia J."/>
            <person name="Plott C."/>
            <person name="Shakirov E."/>
            <person name="Shu S."/>
            <person name="Yoshinaga Y."/>
            <person name="Zane M."/>
            <person name="Rokhsar D."/>
            <person name="Grimwood J."/>
            <person name="Schmutz J."/>
            <person name="Juenger T."/>
        </authorList>
    </citation>
    <scope>NUCLEOTIDE SEQUENCE [LARGE SCALE GENOMIC DNA]</scope>
    <source>
        <strain evidence="2">FIL2</strain>
    </source>
</reference>
<dbReference type="SMART" id="SM00256">
    <property type="entry name" value="FBOX"/>
    <property type="match status" value="1"/>
</dbReference>
<dbReference type="Pfam" id="PF23635">
    <property type="entry name" value="Beta-prop_AT5G49610-like"/>
    <property type="match status" value="1"/>
</dbReference>
<dbReference type="Gene3D" id="1.20.1280.50">
    <property type="match status" value="1"/>
</dbReference>
<sequence>MLLKFQGFARCFIGSERAAASAVRISAGPSLPVPPAPASVPLPDNDDLLREILLRLPPLPSSLPRASLVCKHWRRLVSDPGFLRRFRDHHRTPPLLGYFFSGSGGPVFTPTLAPPNCIPPERFSLPEQPAGERLFVLGCRHGLALLINRRRLHATVWDPITNRKFTVAYPPEFTADNGAHCFRGAVLSSAGGDGYDDGHLRPFKVILISTHINDGHTSVFMCVYESLTGKWGNTILTIIPSYLFNLPNVLVGNAALCGFFLWPDGILELDLDRHTLGTIQTPTSSLPVDSSLFRVVRTQDRGLGLAILSRLSVQLWGRKADSDGGAAGWVLQKTVEVDKLLSLPPSMMANVPARILGYDEDNNAVHLATSTGAYAVQLESMQFTELSSVYSISGHPYTSFYTAGNSLCLKFKLHK</sequence>
<dbReference type="InterPro" id="IPR036047">
    <property type="entry name" value="F-box-like_dom_sf"/>
</dbReference>
<dbReference type="AlphaFoldDB" id="A0A2S3HCW7"/>
<dbReference type="Proteomes" id="UP000243499">
    <property type="component" value="Chromosome 3"/>
</dbReference>
<accession>A0A2S3HCW7</accession>
<name>A0A2S3HCW7_9POAL</name>
<organism evidence="2">
    <name type="scientific">Panicum hallii</name>
    <dbReference type="NCBI Taxonomy" id="206008"/>
    <lineage>
        <taxon>Eukaryota</taxon>
        <taxon>Viridiplantae</taxon>
        <taxon>Streptophyta</taxon>
        <taxon>Embryophyta</taxon>
        <taxon>Tracheophyta</taxon>
        <taxon>Spermatophyta</taxon>
        <taxon>Magnoliopsida</taxon>
        <taxon>Liliopsida</taxon>
        <taxon>Poales</taxon>
        <taxon>Poaceae</taxon>
        <taxon>PACMAD clade</taxon>
        <taxon>Panicoideae</taxon>
        <taxon>Panicodae</taxon>
        <taxon>Paniceae</taxon>
        <taxon>Panicinae</taxon>
        <taxon>Panicum</taxon>
        <taxon>Panicum sect. Panicum</taxon>
    </lineage>
</organism>